<feature type="transmembrane region" description="Helical" evidence="1">
    <location>
        <begin position="116"/>
        <end position="134"/>
    </location>
</feature>
<dbReference type="Pfam" id="PF19528">
    <property type="entry name" value="DUF6056"/>
    <property type="match status" value="1"/>
</dbReference>
<evidence type="ECO:0000313" key="3">
    <source>
        <dbReference type="Proteomes" id="UP000198748"/>
    </source>
</evidence>
<dbReference type="STRING" id="659014.SAMN04487996_11598"/>
<keyword evidence="1" id="KW-1133">Transmembrane helix</keyword>
<proteinExistence type="predicted"/>
<feature type="transmembrane region" description="Helical" evidence="1">
    <location>
        <begin position="140"/>
        <end position="162"/>
    </location>
</feature>
<feature type="transmembrane region" description="Helical" evidence="1">
    <location>
        <begin position="79"/>
        <end position="104"/>
    </location>
</feature>
<dbReference type="RefSeq" id="WP_090155315.1">
    <property type="nucleotide sequence ID" value="NZ_FNAN01000015.1"/>
</dbReference>
<sequence length="478" mass="55180">MNRFYRKYRVVGNWANILLMLTVLVPLLALSYFNHPSPADDFCYIFTVFKIGWFEAMKLYYTEWTGRYFGIFLNHTSPLLFHSIAGFKVLPVVLLLGMVFALYSLFRHLTPTLSRLAHLGFAGVVFFLYILKMMSISEAFYWMAAFVTYTVPNILTLLWIVLVLRWYRQDTQPAKLFVGALSGFLIFAVIGSSETNLLIMVLLVGAWLAYRVLFHRKVDAFMVSMAVVTALSCYFYFASPGNAARIGGNPLGGNVSFSVMSSFKKLAYLGYDWVFRTPLIFFSLAWLFVLSRLSDGARNYFSMPIWYAVLLFIGVLSAQLFPSYYGVGIEPTPRVINCVYFFFLIGWFYIIGVFFHYFKTRKITFLQFTTVRYGVVCAVLVVSIAMSFWRSHNVKTMYSDLLRGKAAAFDKEMYQRYALIKNSQEDILYLPPVRSKPMTIFLDDDIKTDRNHWWNKCTAGYFGKEAIYMKDTEGGQQQ</sequence>
<keyword evidence="3" id="KW-1185">Reference proteome</keyword>
<evidence type="ECO:0000313" key="2">
    <source>
        <dbReference type="EMBL" id="SDG11955.1"/>
    </source>
</evidence>
<feature type="transmembrane region" description="Helical" evidence="1">
    <location>
        <begin position="12"/>
        <end position="33"/>
    </location>
</feature>
<gene>
    <name evidence="2" type="ORF">SAMN04487996_11598</name>
</gene>
<keyword evidence="1" id="KW-0472">Membrane</keyword>
<feature type="transmembrane region" description="Helical" evidence="1">
    <location>
        <begin position="174"/>
        <end position="191"/>
    </location>
</feature>
<protein>
    <recommendedName>
        <fullName evidence="4">4-amino-4-deoxy-L-arabinose transferase</fullName>
    </recommendedName>
</protein>
<keyword evidence="1" id="KW-0812">Transmembrane</keyword>
<organism evidence="2 3">
    <name type="scientific">Dyadobacter soli</name>
    <dbReference type="NCBI Taxonomy" id="659014"/>
    <lineage>
        <taxon>Bacteria</taxon>
        <taxon>Pseudomonadati</taxon>
        <taxon>Bacteroidota</taxon>
        <taxon>Cytophagia</taxon>
        <taxon>Cytophagales</taxon>
        <taxon>Spirosomataceae</taxon>
        <taxon>Dyadobacter</taxon>
    </lineage>
</organism>
<feature type="transmembrane region" description="Helical" evidence="1">
    <location>
        <begin position="273"/>
        <end position="293"/>
    </location>
</feature>
<dbReference type="InterPro" id="IPR045691">
    <property type="entry name" value="DUF6056"/>
</dbReference>
<feature type="transmembrane region" description="Helical" evidence="1">
    <location>
        <begin position="197"/>
        <end position="213"/>
    </location>
</feature>
<dbReference type="Proteomes" id="UP000198748">
    <property type="component" value="Unassembled WGS sequence"/>
</dbReference>
<evidence type="ECO:0000256" key="1">
    <source>
        <dbReference type="SAM" id="Phobius"/>
    </source>
</evidence>
<feature type="transmembrane region" description="Helical" evidence="1">
    <location>
        <begin position="370"/>
        <end position="389"/>
    </location>
</feature>
<feature type="transmembrane region" description="Helical" evidence="1">
    <location>
        <begin position="305"/>
        <end position="327"/>
    </location>
</feature>
<evidence type="ECO:0008006" key="4">
    <source>
        <dbReference type="Google" id="ProtNLM"/>
    </source>
</evidence>
<dbReference type="AlphaFoldDB" id="A0A1G7RMM6"/>
<reference evidence="3" key="1">
    <citation type="submission" date="2016-10" db="EMBL/GenBank/DDBJ databases">
        <authorList>
            <person name="Varghese N."/>
            <person name="Submissions S."/>
        </authorList>
    </citation>
    <scope>NUCLEOTIDE SEQUENCE [LARGE SCALE GENOMIC DNA]</scope>
    <source>
        <strain evidence="3">DSM 25329</strain>
    </source>
</reference>
<dbReference type="EMBL" id="FNAN01000015">
    <property type="protein sequence ID" value="SDG11955.1"/>
    <property type="molecule type" value="Genomic_DNA"/>
</dbReference>
<accession>A0A1G7RMM6</accession>
<name>A0A1G7RMM6_9BACT</name>
<dbReference type="OrthoDB" id="1081881at2"/>
<feature type="transmembrane region" description="Helical" evidence="1">
    <location>
        <begin position="220"/>
        <end position="237"/>
    </location>
</feature>
<feature type="transmembrane region" description="Helical" evidence="1">
    <location>
        <begin position="339"/>
        <end position="358"/>
    </location>
</feature>